<accession>A0A8I0MYF9</accession>
<comment type="caution">
    <text evidence="1">The sequence shown here is derived from an EMBL/GenBank/DDBJ whole genome shotgun (WGS) entry which is preliminary data.</text>
</comment>
<evidence type="ECO:0000313" key="1">
    <source>
        <dbReference type="EMBL" id="MBE0348230.1"/>
    </source>
</evidence>
<keyword evidence="2" id="KW-1185">Reference proteome</keyword>
<sequence>MSGAREVAAYAVDNIEELVSDMLTGDYADNEVSLGVLLCGQEEIQVQLKITRNPQDFIETDYQDWNASHKKI</sequence>
<protein>
    <submittedName>
        <fullName evidence="1">Uncharacterized protein</fullName>
    </submittedName>
</protein>
<proteinExistence type="predicted"/>
<name>A0A8I0MYF9_9GAMM</name>
<reference evidence="1 2" key="1">
    <citation type="submission" date="2015-06" db="EMBL/GenBank/DDBJ databases">
        <title>Genome sequence of Pseudoalteromonas peptidolytica.</title>
        <authorList>
            <person name="Xie B.-B."/>
            <person name="Rong J.-C."/>
            <person name="Qin Q.-L."/>
            <person name="Zhang Y.-Z."/>
        </authorList>
    </citation>
    <scope>NUCLEOTIDE SEQUENCE [LARGE SCALE GENOMIC DNA]</scope>
    <source>
        <strain evidence="1 2">F12-50-A1</strain>
    </source>
</reference>
<dbReference type="Proteomes" id="UP000660708">
    <property type="component" value="Unassembled WGS sequence"/>
</dbReference>
<dbReference type="AlphaFoldDB" id="A0A8I0MYF9"/>
<organism evidence="1 2">
    <name type="scientific">Pseudoalteromonas peptidolytica F12-50-A1</name>
    <dbReference type="NCBI Taxonomy" id="1315280"/>
    <lineage>
        <taxon>Bacteria</taxon>
        <taxon>Pseudomonadati</taxon>
        <taxon>Pseudomonadota</taxon>
        <taxon>Gammaproteobacteria</taxon>
        <taxon>Alteromonadales</taxon>
        <taxon>Pseudoalteromonadaceae</taxon>
        <taxon>Pseudoalteromonas</taxon>
    </lineage>
</organism>
<dbReference type="RefSeq" id="WP_147391444.1">
    <property type="nucleotide sequence ID" value="NZ_AQHF01000032.1"/>
</dbReference>
<evidence type="ECO:0000313" key="2">
    <source>
        <dbReference type="Proteomes" id="UP000660708"/>
    </source>
</evidence>
<gene>
    <name evidence="1" type="ORF">PPEP_a4503</name>
</gene>
<dbReference type="EMBL" id="AQHF01000032">
    <property type="protein sequence ID" value="MBE0348230.1"/>
    <property type="molecule type" value="Genomic_DNA"/>
</dbReference>